<dbReference type="GO" id="GO:0009626">
    <property type="term" value="P:plant-type hypersensitive response"/>
    <property type="evidence" value="ECO:0007669"/>
    <property type="project" value="TreeGrafter"/>
</dbReference>
<evidence type="ECO:0000313" key="3">
    <source>
        <dbReference type="Proteomes" id="UP000541444"/>
    </source>
</evidence>
<dbReference type="GO" id="GO:0005886">
    <property type="term" value="C:plasma membrane"/>
    <property type="evidence" value="ECO:0007669"/>
    <property type="project" value="TreeGrafter"/>
</dbReference>
<dbReference type="InterPro" id="IPR020864">
    <property type="entry name" value="MACPF"/>
</dbReference>
<dbReference type="InterPro" id="IPR044663">
    <property type="entry name" value="CAD1/NSL1-like"/>
</dbReference>
<dbReference type="PANTHER" id="PTHR33199">
    <property type="entry name" value="MACPF DOMAIN-CONTAINING PROTEIN CAD1"/>
    <property type="match status" value="1"/>
</dbReference>
<gene>
    <name evidence="2" type="ORF">GIB67_028665</name>
</gene>
<dbReference type="EMBL" id="JACGCM010001235">
    <property type="protein sequence ID" value="KAF6158241.1"/>
    <property type="molecule type" value="Genomic_DNA"/>
</dbReference>
<evidence type="ECO:0000313" key="2">
    <source>
        <dbReference type="EMBL" id="KAF6158241.1"/>
    </source>
</evidence>
<keyword evidence="3" id="KW-1185">Reference proteome</keyword>
<dbReference type="GO" id="GO:2000031">
    <property type="term" value="P:regulation of salicylic acid mediated signaling pathway"/>
    <property type="evidence" value="ECO:0007669"/>
    <property type="project" value="InterPro"/>
</dbReference>
<sequence>MKSMNMNPKSAAERAVSVIGYGYDLSSDIRLSYCKSGPSRSRLIVLDENIHRELVLPGGVVVPNVSKSIKCDKGERTRFRSDVVTFHQMSEQVNKELSLTGKIPSGLFNAMFSFPGSWQKDSASTKTLAYDGWFITLYNIELAKTQITLSDHVKQEVPSSWDPTVLAG</sequence>
<comment type="caution">
    <text evidence="2">The sequence shown here is derived from an EMBL/GenBank/DDBJ whole genome shotgun (WGS) entry which is preliminary data.</text>
</comment>
<reference evidence="2 3" key="1">
    <citation type="journal article" date="2020" name="IScience">
        <title>Genome Sequencing of the Endangered Kingdonia uniflora (Circaeasteraceae, Ranunculales) Reveals Potential Mechanisms of Evolutionary Specialization.</title>
        <authorList>
            <person name="Sun Y."/>
            <person name="Deng T."/>
            <person name="Zhang A."/>
            <person name="Moore M.J."/>
            <person name="Landis J.B."/>
            <person name="Lin N."/>
            <person name="Zhang H."/>
            <person name="Zhang X."/>
            <person name="Huang J."/>
            <person name="Zhang X."/>
            <person name="Sun H."/>
            <person name="Wang H."/>
        </authorList>
    </citation>
    <scope>NUCLEOTIDE SEQUENCE [LARGE SCALE GENOMIC DNA]</scope>
    <source>
        <strain evidence="2">TB1705</strain>
        <tissue evidence="2">Leaf</tissue>
    </source>
</reference>
<dbReference type="Proteomes" id="UP000541444">
    <property type="component" value="Unassembled WGS sequence"/>
</dbReference>
<organism evidence="2 3">
    <name type="scientific">Kingdonia uniflora</name>
    <dbReference type="NCBI Taxonomy" id="39325"/>
    <lineage>
        <taxon>Eukaryota</taxon>
        <taxon>Viridiplantae</taxon>
        <taxon>Streptophyta</taxon>
        <taxon>Embryophyta</taxon>
        <taxon>Tracheophyta</taxon>
        <taxon>Spermatophyta</taxon>
        <taxon>Magnoliopsida</taxon>
        <taxon>Ranunculales</taxon>
        <taxon>Circaeasteraceae</taxon>
        <taxon>Kingdonia</taxon>
    </lineage>
</organism>
<proteinExistence type="predicted"/>
<name>A0A7J7MTJ4_9MAGN</name>
<dbReference type="Pfam" id="PF01823">
    <property type="entry name" value="MACPF"/>
    <property type="match status" value="1"/>
</dbReference>
<dbReference type="OrthoDB" id="1366754at2759"/>
<protein>
    <recommendedName>
        <fullName evidence="1">MACPF domain-containing protein</fullName>
    </recommendedName>
</protein>
<evidence type="ECO:0000259" key="1">
    <source>
        <dbReference type="Pfam" id="PF01823"/>
    </source>
</evidence>
<feature type="domain" description="MACPF" evidence="1">
    <location>
        <begin position="107"/>
        <end position="164"/>
    </location>
</feature>
<dbReference type="AlphaFoldDB" id="A0A7J7MTJ4"/>
<dbReference type="PANTHER" id="PTHR33199:SF8">
    <property type="entry name" value="MACPF DOMAIN-CONTAINING PROTEIN NSL1"/>
    <property type="match status" value="1"/>
</dbReference>
<accession>A0A7J7MTJ4</accession>